<organism evidence="1 2">
    <name type="scientific">Dioscorea alata</name>
    <name type="common">Purple yam</name>
    <dbReference type="NCBI Taxonomy" id="55571"/>
    <lineage>
        <taxon>Eukaryota</taxon>
        <taxon>Viridiplantae</taxon>
        <taxon>Streptophyta</taxon>
        <taxon>Embryophyta</taxon>
        <taxon>Tracheophyta</taxon>
        <taxon>Spermatophyta</taxon>
        <taxon>Magnoliopsida</taxon>
        <taxon>Liliopsida</taxon>
        <taxon>Dioscoreales</taxon>
        <taxon>Dioscoreaceae</taxon>
        <taxon>Dioscorea</taxon>
    </lineage>
</organism>
<evidence type="ECO:0000313" key="1">
    <source>
        <dbReference type="EMBL" id="KAH7676430.1"/>
    </source>
</evidence>
<accession>A0ACB7VPX3</accession>
<reference evidence="2" key="1">
    <citation type="journal article" date="2022" name="Nat. Commun.">
        <title>Chromosome evolution and the genetic basis of agronomically important traits in greater yam.</title>
        <authorList>
            <person name="Bredeson J.V."/>
            <person name="Lyons J.B."/>
            <person name="Oniyinde I.O."/>
            <person name="Okereke N.R."/>
            <person name="Kolade O."/>
            <person name="Nnabue I."/>
            <person name="Nwadili C.O."/>
            <person name="Hribova E."/>
            <person name="Parker M."/>
            <person name="Nwogha J."/>
            <person name="Shu S."/>
            <person name="Carlson J."/>
            <person name="Kariba R."/>
            <person name="Muthemba S."/>
            <person name="Knop K."/>
            <person name="Barton G.J."/>
            <person name="Sherwood A.V."/>
            <person name="Lopez-Montes A."/>
            <person name="Asiedu R."/>
            <person name="Jamnadass R."/>
            <person name="Muchugi A."/>
            <person name="Goodstein D."/>
            <person name="Egesi C.N."/>
            <person name="Featherston J."/>
            <person name="Asfaw A."/>
            <person name="Simpson G.G."/>
            <person name="Dolezel J."/>
            <person name="Hendre P.S."/>
            <person name="Van Deynze A."/>
            <person name="Kumar P.L."/>
            <person name="Obidiegwu J.E."/>
            <person name="Bhattacharjee R."/>
            <person name="Rokhsar D.S."/>
        </authorList>
    </citation>
    <scope>NUCLEOTIDE SEQUENCE [LARGE SCALE GENOMIC DNA]</scope>
    <source>
        <strain evidence="2">cv. TDa95/00328</strain>
    </source>
</reference>
<comment type="caution">
    <text evidence="1">The sequence shown here is derived from an EMBL/GenBank/DDBJ whole genome shotgun (WGS) entry which is preliminary data.</text>
</comment>
<protein>
    <submittedName>
        <fullName evidence="1">Uncharacterized protein</fullName>
    </submittedName>
</protein>
<keyword evidence="2" id="KW-1185">Reference proteome</keyword>
<gene>
    <name evidence="1" type="ORF">IHE45_07G015100</name>
</gene>
<evidence type="ECO:0000313" key="2">
    <source>
        <dbReference type="Proteomes" id="UP000827976"/>
    </source>
</evidence>
<dbReference type="Proteomes" id="UP000827976">
    <property type="component" value="Chromosome 7"/>
</dbReference>
<proteinExistence type="predicted"/>
<name>A0ACB7VPX3_DIOAL</name>
<dbReference type="EMBL" id="CM037017">
    <property type="protein sequence ID" value="KAH7676430.1"/>
    <property type="molecule type" value="Genomic_DNA"/>
</dbReference>
<sequence length="486" mass="55582">MAGVGEISEVALNLNNLLLNMETRLKSFESKASNKEEMCTIYRVVPSVRKDDGENGASYDPKIICIGPYHRNKDPPLPTEDVKWQFLFSLINRHKDNTLDKLLKVVQSHQFQALKLYSEEVKLTPDAFVEMLVLDGCFILEFLSRIYLIEENERIFNEMWKLPFIRSDLFLLENQIPFSILEALFKATAIPKISSENSSNKWPQMTLLNLALMYITDGEMVTLPESLKNVKIHHLLHLFHISLIPNPEQPKTFSCLGLLLYLLKNCGTLISNVFIVLISLIICCFGHSSPPQVNKESQRAPRMMPSVTELQEAGIKFKKRDNAKCFLDVKFENNTMEIPRLNIQVITMSLFRNLVAFEQCCPGSGNHFTSYAALMDNLINTHLDVAVLQDRGIIENNLGSCEDVAFFFNKLCKGGYVDFEKHYLRSVFEDVRKFCSSDIQRWRAMLVHSYFSNPWATISFIAAFVLLGLTIVQTVFSILSYVHPPN</sequence>